<evidence type="ECO:0000256" key="1">
    <source>
        <dbReference type="SAM" id="SignalP"/>
    </source>
</evidence>
<evidence type="ECO:0000313" key="3">
    <source>
        <dbReference type="Proteomes" id="UP001233172"/>
    </source>
</evidence>
<keyword evidence="3" id="KW-1185">Reference proteome</keyword>
<proteinExistence type="predicted"/>
<dbReference type="EMBL" id="JASAOG010000014">
    <property type="protein sequence ID" value="KAK0065280.1"/>
    <property type="molecule type" value="Genomic_DNA"/>
</dbReference>
<evidence type="ECO:0000313" key="2">
    <source>
        <dbReference type="EMBL" id="KAK0065280.1"/>
    </source>
</evidence>
<reference evidence="2" key="2">
    <citation type="submission" date="2023-04" db="EMBL/GenBank/DDBJ databases">
        <authorList>
            <person name="Bu L."/>
            <person name="Lu L."/>
            <person name="Laidemitt M.R."/>
            <person name="Zhang S.M."/>
            <person name="Mutuku M."/>
            <person name="Mkoji G."/>
            <person name="Steinauer M."/>
            <person name="Loker E.S."/>
        </authorList>
    </citation>
    <scope>NUCLEOTIDE SEQUENCE</scope>
    <source>
        <strain evidence="2">KasaAsao</strain>
        <tissue evidence="2">Whole Snail</tissue>
    </source>
</reference>
<name>A0AAD8C4D9_BIOPF</name>
<comment type="caution">
    <text evidence="2">The sequence shown here is derived from an EMBL/GenBank/DDBJ whole genome shotgun (WGS) entry which is preliminary data.</text>
</comment>
<sequence>MAFLLSLLLGVYLAPLALSDLIINVQPEILSPVFTSQLVINCSVTNNQVPNIDVIKSVSLSRYNETIKDFYVLLSLDIQTFNLQQFVQFRHAQVSFGNLFVSLTVYNPVQSDAQAYRCNIDGDNSVQKNAFMKAKKEVRYEPNVSALIQEITRLKISEDIEKCSSKNVGLSEYNNIKSKLNFVGSSTIVKELIEPLTVKCSFLASNDSPYQESVLQFMYILHGNVVLIE</sequence>
<gene>
    <name evidence="2" type="ORF">Bpfe_005306</name>
</gene>
<reference evidence="2" key="1">
    <citation type="journal article" date="2023" name="PLoS Negl. Trop. Dis.">
        <title>A genome sequence for Biomphalaria pfeifferi, the major vector snail for the human-infecting parasite Schistosoma mansoni.</title>
        <authorList>
            <person name="Bu L."/>
            <person name="Lu L."/>
            <person name="Laidemitt M.R."/>
            <person name="Zhang S.M."/>
            <person name="Mutuku M."/>
            <person name="Mkoji G."/>
            <person name="Steinauer M."/>
            <person name="Loker E.S."/>
        </authorList>
    </citation>
    <scope>NUCLEOTIDE SEQUENCE</scope>
    <source>
        <strain evidence="2">KasaAsao</strain>
    </source>
</reference>
<protein>
    <submittedName>
        <fullName evidence="2">Angiopoietin-2</fullName>
    </submittedName>
</protein>
<feature type="signal peptide" evidence="1">
    <location>
        <begin position="1"/>
        <end position="19"/>
    </location>
</feature>
<dbReference type="AlphaFoldDB" id="A0AAD8C4D9"/>
<keyword evidence="1" id="KW-0732">Signal</keyword>
<dbReference type="Gene3D" id="2.60.40.10">
    <property type="entry name" value="Immunoglobulins"/>
    <property type="match status" value="1"/>
</dbReference>
<feature type="chain" id="PRO_5042041164" evidence="1">
    <location>
        <begin position="20"/>
        <end position="229"/>
    </location>
</feature>
<dbReference type="Proteomes" id="UP001233172">
    <property type="component" value="Unassembled WGS sequence"/>
</dbReference>
<dbReference type="InterPro" id="IPR013783">
    <property type="entry name" value="Ig-like_fold"/>
</dbReference>
<organism evidence="2 3">
    <name type="scientific">Biomphalaria pfeifferi</name>
    <name type="common">Bloodfluke planorb</name>
    <name type="synonym">Freshwater snail</name>
    <dbReference type="NCBI Taxonomy" id="112525"/>
    <lineage>
        <taxon>Eukaryota</taxon>
        <taxon>Metazoa</taxon>
        <taxon>Spiralia</taxon>
        <taxon>Lophotrochozoa</taxon>
        <taxon>Mollusca</taxon>
        <taxon>Gastropoda</taxon>
        <taxon>Heterobranchia</taxon>
        <taxon>Euthyneura</taxon>
        <taxon>Panpulmonata</taxon>
        <taxon>Hygrophila</taxon>
        <taxon>Lymnaeoidea</taxon>
        <taxon>Planorbidae</taxon>
        <taxon>Biomphalaria</taxon>
    </lineage>
</organism>
<accession>A0AAD8C4D9</accession>